<reference evidence="2 3" key="1">
    <citation type="journal article" date="2023" name="Insect Mol. Biol.">
        <title>Genome sequencing provides insights into the evolution of gene families encoding plant cell wall-degrading enzymes in longhorned beetles.</title>
        <authorList>
            <person name="Shin N.R."/>
            <person name="Okamura Y."/>
            <person name="Kirsch R."/>
            <person name="Pauchet Y."/>
        </authorList>
    </citation>
    <scope>NUCLEOTIDE SEQUENCE [LARGE SCALE GENOMIC DNA]</scope>
    <source>
        <strain evidence="2">EAD_L_NR</strain>
    </source>
</reference>
<dbReference type="PANTHER" id="PTHR14490:SF5">
    <property type="entry name" value="PROTEIN KRI1 HOMOLOG"/>
    <property type="match status" value="1"/>
</dbReference>
<proteinExistence type="predicted"/>
<dbReference type="Proteomes" id="UP001159042">
    <property type="component" value="Unassembled WGS sequence"/>
</dbReference>
<protein>
    <recommendedName>
        <fullName evidence="4">Protein KRI1 homolog</fullName>
    </recommendedName>
</protein>
<dbReference type="InterPro" id="IPR018034">
    <property type="entry name" value="Kri1"/>
</dbReference>
<name>A0AAV8WDM0_9CUCU</name>
<feature type="compositionally biased region" description="Acidic residues" evidence="1">
    <location>
        <begin position="45"/>
        <end position="61"/>
    </location>
</feature>
<evidence type="ECO:0000313" key="2">
    <source>
        <dbReference type="EMBL" id="KAJ8924351.1"/>
    </source>
</evidence>
<comment type="caution">
    <text evidence="2">The sequence shown here is derived from an EMBL/GenBank/DDBJ whole genome shotgun (WGS) entry which is preliminary data.</text>
</comment>
<gene>
    <name evidence="2" type="ORF">NQ315_007147</name>
</gene>
<evidence type="ECO:0000313" key="3">
    <source>
        <dbReference type="Proteomes" id="UP001159042"/>
    </source>
</evidence>
<keyword evidence="3" id="KW-1185">Reference proteome</keyword>
<dbReference type="GO" id="GO:0000447">
    <property type="term" value="P:endonucleolytic cleavage in ITS1 to separate SSU-rRNA from 5.8S rRNA and LSU-rRNA from tricistronic rRNA transcript (SSU-rRNA, 5.8S rRNA, LSU-rRNA)"/>
    <property type="evidence" value="ECO:0007669"/>
    <property type="project" value="TreeGrafter"/>
</dbReference>
<dbReference type="EMBL" id="JANEYG010000003">
    <property type="protein sequence ID" value="KAJ8924351.1"/>
    <property type="molecule type" value="Genomic_DNA"/>
</dbReference>
<evidence type="ECO:0008006" key="4">
    <source>
        <dbReference type="Google" id="ProtNLM"/>
    </source>
</evidence>
<dbReference type="GO" id="GO:0005730">
    <property type="term" value="C:nucleolus"/>
    <property type="evidence" value="ECO:0007669"/>
    <property type="project" value="TreeGrafter"/>
</dbReference>
<feature type="region of interest" description="Disordered" evidence="1">
    <location>
        <begin position="41"/>
        <end position="64"/>
    </location>
</feature>
<accession>A0AAV8WDM0</accession>
<organism evidence="2 3">
    <name type="scientific">Exocentrus adspersus</name>
    <dbReference type="NCBI Taxonomy" id="1586481"/>
    <lineage>
        <taxon>Eukaryota</taxon>
        <taxon>Metazoa</taxon>
        <taxon>Ecdysozoa</taxon>
        <taxon>Arthropoda</taxon>
        <taxon>Hexapoda</taxon>
        <taxon>Insecta</taxon>
        <taxon>Pterygota</taxon>
        <taxon>Neoptera</taxon>
        <taxon>Endopterygota</taxon>
        <taxon>Coleoptera</taxon>
        <taxon>Polyphaga</taxon>
        <taxon>Cucujiformia</taxon>
        <taxon>Chrysomeloidea</taxon>
        <taxon>Cerambycidae</taxon>
        <taxon>Lamiinae</taxon>
        <taxon>Acanthocinini</taxon>
        <taxon>Exocentrus</taxon>
    </lineage>
</organism>
<dbReference type="AlphaFoldDB" id="A0AAV8WDM0"/>
<dbReference type="PANTHER" id="PTHR14490">
    <property type="entry name" value="ZINC FINGER, ZZ TYPE"/>
    <property type="match status" value="1"/>
</dbReference>
<sequence length="314" mass="37363">MSNIFDDDSADSDVEIRTNNEYAKNYNIWRKKEEINKLKTKYGEDVEDLDQESSSSSDDEDGVKVTREIERDFFKTLACLKNKDPRIYNENVNFFQNNDQDSSRHVAEKKKKNKEGPMYLKDYERKIILEKGGVLSDEEDVTRRPRSPTYAEEQEYNRESLKKIVNSVEDDEDSGNELAGMLKPRKKTQEEKNEEEEDYKKWLAGEEAKISKDVERELKPLKEYWNNPDLEEGEMFLRDYILNKKFLEKDDQDYIPTYDEIIHDSDQDLSNDEDTIEKQEAFEHKFNFRFEEPDEEFVIYTVILSGILALWKIR</sequence>
<dbReference type="GO" id="GO:0030686">
    <property type="term" value="C:90S preribosome"/>
    <property type="evidence" value="ECO:0007669"/>
    <property type="project" value="TreeGrafter"/>
</dbReference>
<feature type="region of interest" description="Disordered" evidence="1">
    <location>
        <begin position="168"/>
        <end position="198"/>
    </location>
</feature>
<evidence type="ECO:0000256" key="1">
    <source>
        <dbReference type="SAM" id="MobiDB-lite"/>
    </source>
</evidence>